<keyword evidence="3" id="KW-1185">Reference proteome</keyword>
<name>A0A1G5LP43_9HYPH</name>
<reference evidence="2 3" key="1">
    <citation type="submission" date="2016-10" db="EMBL/GenBank/DDBJ databases">
        <authorList>
            <person name="de Groot N.N."/>
        </authorList>
    </citation>
    <scope>NUCLEOTIDE SEQUENCE [LARGE SCALE GENOMIC DNA]</scope>
    <source>
        <strain evidence="2 3">CGMCC 1.7666</strain>
    </source>
</reference>
<dbReference type="Proteomes" id="UP000199569">
    <property type="component" value="Unassembled WGS sequence"/>
</dbReference>
<protein>
    <submittedName>
        <fullName evidence="2">DDE domain-containing protein</fullName>
    </submittedName>
</protein>
<dbReference type="AlphaFoldDB" id="A0A1G5LP43"/>
<accession>A0A1G5LP43</accession>
<proteinExistence type="predicted"/>
<organism evidence="2 3">
    <name type="scientific">Microvirga guangxiensis</name>
    <dbReference type="NCBI Taxonomy" id="549386"/>
    <lineage>
        <taxon>Bacteria</taxon>
        <taxon>Pseudomonadati</taxon>
        <taxon>Pseudomonadota</taxon>
        <taxon>Alphaproteobacteria</taxon>
        <taxon>Hyphomicrobiales</taxon>
        <taxon>Methylobacteriaceae</taxon>
        <taxon>Microvirga</taxon>
    </lineage>
</organism>
<evidence type="ECO:0000313" key="2">
    <source>
        <dbReference type="EMBL" id="SCZ14697.1"/>
    </source>
</evidence>
<evidence type="ECO:0000259" key="1">
    <source>
        <dbReference type="Pfam" id="PF13610"/>
    </source>
</evidence>
<dbReference type="STRING" id="549386.SAMN02927923_04576"/>
<dbReference type="InterPro" id="IPR032874">
    <property type="entry name" value="DDE_dom"/>
</dbReference>
<dbReference type="Pfam" id="PF13610">
    <property type="entry name" value="DDE_Tnp_IS240"/>
    <property type="match status" value="1"/>
</dbReference>
<sequence length="131" mass="14697">MRKLKPVRIQQSADLINRIEQDHRAVKRRIQPMLGFKSTASARVFLGGIEMVHMMRNGQARYACKRRLSPAGSPSYSPHEPVTDIFYFRGPAHALRQNQLKCLPLNSASSAIETSAPGAETLKQRFATHPT</sequence>
<feature type="domain" description="DDE" evidence="1">
    <location>
        <begin position="10"/>
        <end position="58"/>
    </location>
</feature>
<dbReference type="EMBL" id="FMVJ01000030">
    <property type="protein sequence ID" value="SCZ14697.1"/>
    <property type="molecule type" value="Genomic_DNA"/>
</dbReference>
<gene>
    <name evidence="2" type="ORF">SAMN02927923_04576</name>
</gene>
<evidence type="ECO:0000313" key="3">
    <source>
        <dbReference type="Proteomes" id="UP000199569"/>
    </source>
</evidence>